<organism evidence="9 10">
    <name type="scientific">Sebaldella termitidis (strain ATCC 33386 / NCTC 11300)</name>
    <dbReference type="NCBI Taxonomy" id="526218"/>
    <lineage>
        <taxon>Bacteria</taxon>
        <taxon>Fusobacteriati</taxon>
        <taxon>Fusobacteriota</taxon>
        <taxon>Fusobacteriia</taxon>
        <taxon>Fusobacteriales</taxon>
        <taxon>Leptotrichiaceae</taxon>
        <taxon>Sebaldella</taxon>
    </lineage>
</organism>
<dbReference type="Pfam" id="PF03591">
    <property type="entry name" value="AzlC"/>
    <property type="match status" value="1"/>
</dbReference>
<evidence type="ECO:0000256" key="6">
    <source>
        <dbReference type="ARBA" id="ARBA00022989"/>
    </source>
</evidence>
<dbReference type="EMBL" id="CP001739">
    <property type="protein sequence ID" value="ACZ09393.1"/>
    <property type="molecule type" value="Genomic_DNA"/>
</dbReference>
<dbReference type="RefSeq" id="WP_012861987.1">
    <property type="nucleotide sequence ID" value="NC_013517.1"/>
</dbReference>
<feature type="transmembrane region" description="Helical" evidence="8">
    <location>
        <begin position="71"/>
        <end position="92"/>
    </location>
</feature>
<dbReference type="PANTHER" id="PTHR34979:SF1">
    <property type="entry name" value="INNER MEMBRANE PROTEIN YGAZ"/>
    <property type="match status" value="1"/>
</dbReference>
<dbReference type="Proteomes" id="UP000000845">
    <property type="component" value="Chromosome"/>
</dbReference>
<keyword evidence="6 8" id="KW-1133">Transmembrane helix</keyword>
<evidence type="ECO:0000256" key="4">
    <source>
        <dbReference type="ARBA" id="ARBA00022475"/>
    </source>
</evidence>
<feature type="transmembrane region" description="Helical" evidence="8">
    <location>
        <begin position="159"/>
        <end position="177"/>
    </location>
</feature>
<sequence length="240" mass="26674">MSTTNLKNFKLGLLTGSSIAIGYIPLGVSFGIFSKNSGMNSLLSFFMSLVNYAGASQFISTKLMFDGTSRIFEIILAVIILNSRYSLLNLLIYQKLENKASFKFKALIGLGLTDETISYLSFYSNNNPYYMLGLNTLPYLSFGFGTLAGSLFGDVLPQTLSNSLNIILYALFLGLIVPSLKKEIKYIRVVILVIIIKLMFMYVPVISLLSNGWKITLSILLAAVIYTNLFYKEETGEEND</sequence>
<comment type="similarity">
    <text evidence="2">Belongs to the AzlC family.</text>
</comment>
<evidence type="ECO:0000256" key="7">
    <source>
        <dbReference type="ARBA" id="ARBA00023136"/>
    </source>
</evidence>
<reference evidence="10" key="1">
    <citation type="submission" date="2009-09" db="EMBL/GenBank/DDBJ databases">
        <title>The complete chromosome of Sebaldella termitidis ATCC 33386.</title>
        <authorList>
            <consortium name="US DOE Joint Genome Institute (JGI-PGF)"/>
            <person name="Lucas S."/>
            <person name="Copeland A."/>
            <person name="Lapidus A."/>
            <person name="Glavina del Rio T."/>
            <person name="Dalin E."/>
            <person name="Tice H."/>
            <person name="Bruce D."/>
            <person name="Goodwin L."/>
            <person name="Pitluck S."/>
            <person name="Kyrpides N."/>
            <person name="Mavromatis K."/>
            <person name="Ivanova N."/>
            <person name="Mikhailova N."/>
            <person name="Sims D."/>
            <person name="Meincke L."/>
            <person name="Brettin T."/>
            <person name="Detter J.C."/>
            <person name="Han C."/>
            <person name="Larimer F."/>
            <person name="Land M."/>
            <person name="Hauser L."/>
            <person name="Markowitz V."/>
            <person name="Cheng J.F."/>
            <person name="Hugenholtz P."/>
            <person name="Woyke T."/>
            <person name="Wu D."/>
            <person name="Eisen J.A."/>
        </authorList>
    </citation>
    <scope>NUCLEOTIDE SEQUENCE [LARGE SCALE GENOMIC DNA]</scope>
    <source>
        <strain evidence="10">ATCC 33386 / NCTC 11300</strain>
    </source>
</reference>
<dbReference type="GO" id="GO:0005886">
    <property type="term" value="C:plasma membrane"/>
    <property type="evidence" value="ECO:0007669"/>
    <property type="project" value="UniProtKB-SubCell"/>
</dbReference>
<feature type="transmembrane region" description="Helical" evidence="8">
    <location>
        <begin position="189"/>
        <end position="209"/>
    </location>
</feature>
<keyword evidence="3" id="KW-0813">Transport</keyword>
<dbReference type="STRING" id="526218.Sterm_2543"/>
<gene>
    <name evidence="9" type="ordered locus">Sterm_2543</name>
</gene>
<comment type="subcellular location">
    <subcellularLocation>
        <location evidence="1">Cell membrane</location>
        <topology evidence="1">Multi-pass membrane protein</topology>
    </subcellularLocation>
</comment>
<evidence type="ECO:0000313" key="9">
    <source>
        <dbReference type="EMBL" id="ACZ09393.1"/>
    </source>
</evidence>
<evidence type="ECO:0000256" key="1">
    <source>
        <dbReference type="ARBA" id="ARBA00004651"/>
    </source>
</evidence>
<keyword evidence="7 8" id="KW-0472">Membrane</keyword>
<evidence type="ECO:0000313" key="10">
    <source>
        <dbReference type="Proteomes" id="UP000000845"/>
    </source>
</evidence>
<reference evidence="9 10" key="2">
    <citation type="journal article" date="2010" name="Stand. Genomic Sci.">
        <title>Complete genome sequence of Sebaldella termitidis type strain (NCTC 11300).</title>
        <authorList>
            <person name="Harmon-Smith M."/>
            <person name="Celia L."/>
            <person name="Chertkov O."/>
            <person name="Lapidus A."/>
            <person name="Copeland A."/>
            <person name="Glavina Del Rio T."/>
            <person name="Nolan M."/>
            <person name="Lucas S."/>
            <person name="Tice H."/>
            <person name="Cheng J.F."/>
            <person name="Han C."/>
            <person name="Detter J.C."/>
            <person name="Bruce D."/>
            <person name="Goodwin L."/>
            <person name="Pitluck S."/>
            <person name="Pati A."/>
            <person name="Liolios K."/>
            <person name="Ivanova N."/>
            <person name="Mavromatis K."/>
            <person name="Mikhailova N."/>
            <person name="Chen A."/>
            <person name="Palaniappan K."/>
            <person name="Land M."/>
            <person name="Hauser L."/>
            <person name="Chang Y.J."/>
            <person name="Jeffries C.D."/>
            <person name="Brettin T."/>
            <person name="Goker M."/>
            <person name="Beck B."/>
            <person name="Bristow J."/>
            <person name="Eisen J.A."/>
            <person name="Markowitz V."/>
            <person name="Hugenholtz P."/>
            <person name="Kyrpides N.C."/>
            <person name="Klenk H.P."/>
            <person name="Chen F."/>
        </authorList>
    </citation>
    <scope>NUCLEOTIDE SEQUENCE [LARGE SCALE GENOMIC DNA]</scope>
    <source>
        <strain evidence="10">ATCC 33386 / NCTC 11300</strain>
    </source>
</reference>
<protein>
    <submittedName>
        <fullName evidence="9">AzlC family protein</fullName>
    </submittedName>
</protein>
<keyword evidence="5 8" id="KW-0812">Transmembrane</keyword>
<feature type="transmembrane region" description="Helical" evidence="8">
    <location>
        <begin position="12"/>
        <end position="33"/>
    </location>
</feature>
<keyword evidence="4" id="KW-1003">Cell membrane</keyword>
<evidence type="ECO:0000256" key="2">
    <source>
        <dbReference type="ARBA" id="ARBA00010735"/>
    </source>
</evidence>
<dbReference type="InterPro" id="IPR011606">
    <property type="entry name" value="Brnchd-chn_aa_trnsp_permease"/>
</dbReference>
<dbReference type="eggNOG" id="COG1296">
    <property type="taxonomic scope" value="Bacteria"/>
</dbReference>
<feature type="transmembrane region" description="Helical" evidence="8">
    <location>
        <begin position="215"/>
        <end position="231"/>
    </location>
</feature>
<evidence type="ECO:0000256" key="3">
    <source>
        <dbReference type="ARBA" id="ARBA00022448"/>
    </source>
</evidence>
<feature type="transmembrane region" description="Helical" evidence="8">
    <location>
        <begin position="129"/>
        <end position="153"/>
    </location>
</feature>
<name>D1ALQ0_SEBTE</name>
<dbReference type="KEGG" id="str:Sterm_2543"/>
<keyword evidence="10" id="KW-1185">Reference proteome</keyword>
<dbReference type="AlphaFoldDB" id="D1ALQ0"/>
<dbReference type="PANTHER" id="PTHR34979">
    <property type="entry name" value="INNER MEMBRANE PROTEIN YGAZ"/>
    <property type="match status" value="1"/>
</dbReference>
<evidence type="ECO:0000256" key="8">
    <source>
        <dbReference type="SAM" id="Phobius"/>
    </source>
</evidence>
<proteinExistence type="inferred from homology"/>
<dbReference type="HOGENOM" id="CLU_065777_3_2_0"/>
<accession>D1ALQ0</accession>
<evidence type="ECO:0000256" key="5">
    <source>
        <dbReference type="ARBA" id="ARBA00022692"/>
    </source>
</evidence>
<dbReference type="GO" id="GO:1903785">
    <property type="term" value="P:L-valine transmembrane transport"/>
    <property type="evidence" value="ECO:0007669"/>
    <property type="project" value="TreeGrafter"/>
</dbReference>